<organism evidence="1 2">
    <name type="scientific">Jatrophihabitans lederbergiae</name>
    <dbReference type="NCBI Taxonomy" id="3075547"/>
    <lineage>
        <taxon>Bacteria</taxon>
        <taxon>Bacillati</taxon>
        <taxon>Actinomycetota</taxon>
        <taxon>Actinomycetes</taxon>
        <taxon>Jatrophihabitantales</taxon>
        <taxon>Jatrophihabitantaceae</taxon>
        <taxon>Jatrophihabitans</taxon>
    </lineage>
</organism>
<evidence type="ECO:0000313" key="2">
    <source>
        <dbReference type="Proteomes" id="UP001183176"/>
    </source>
</evidence>
<dbReference type="GO" id="GO:0016301">
    <property type="term" value="F:kinase activity"/>
    <property type="evidence" value="ECO:0007669"/>
    <property type="project" value="UniProtKB-KW"/>
</dbReference>
<name>A0ABU2JI17_9ACTN</name>
<keyword evidence="1" id="KW-0808">Transferase</keyword>
<evidence type="ECO:0000313" key="1">
    <source>
        <dbReference type="EMBL" id="MDT0264633.1"/>
    </source>
</evidence>
<gene>
    <name evidence="1" type="ORF">RM423_25155</name>
</gene>
<accession>A0ABU2JI17</accession>
<keyword evidence="1" id="KW-0418">Kinase</keyword>
<dbReference type="EMBL" id="JAVREH010000245">
    <property type="protein sequence ID" value="MDT0264633.1"/>
    <property type="molecule type" value="Genomic_DNA"/>
</dbReference>
<feature type="non-terminal residue" evidence="1">
    <location>
        <position position="1"/>
    </location>
</feature>
<feature type="non-terminal residue" evidence="1">
    <location>
        <position position="100"/>
    </location>
</feature>
<keyword evidence="2" id="KW-1185">Reference proteome</keyword>
<sequence>ARSDGLAGSSVAELATQRVLVESLGGSYHSIVGDDIPAAVLNFARANNATQIVIGASRRNPVVAALTGPGTGMAITRTSGTIDVHVISHDYIGKGRVLPR</sequence>
<proteinExistence type="predicted"/>
<dbReference type="Proteomes" id="UP001183176">
    <property type="component" value="Unassembled WGS sequence"/>
</dbReference>
<comment type="caution">
    <text evidence="1">The sequence shown here is derived from an EMBL/GenBank/DDBJ whole genome shotgun (WGS) entry which is preliminary data.</text>
</comment>
<protein>
    <submittedName>
        <fullName evidence="1">Histidine kinase</fullName>
    </submittedName>
</protein>
<reference evidence="2" key="1">
    <citation type="submission" date="2023-07" db="EMBL/GenBank/DDBJ databases">
        <title>30 novel species of actinomycetes from the DSMZ collection.</title>
        <authorList>
            <person name="Nouioui I."/>
        </authorList>
    </citation>
    <scope>NUCLEOTIDE SEQUENCE [LARGE SCALE GENOMIC DNA]</scope>
    <source>
        <strain evidence="2">DSM 44399</strain>
    </source>
</reference>